<reference evidence="5" key="1">
    <citation type="journal article" date="2017" name="bioRxiv">
        <title>Comparative analysis of the genomes of Stylophora pistillata and Acropora digitifera provides evidence for extensive differences between species of corals.</title>
        <authorList>
            <person name="Voolstra C.R."/>
            <person name="Li Y."/>
            <person name="Liew Y.J."/>
            <person name="Baumgarten S."/>
            <person name="Zoccola D."/>
            <person name="Flot J.-F."/>
            <person name="Tambutte S."/>
            <person name="Allemand D."/>
            <person name="Aranda M."/>
        </authorList>
    </citation>
    <scope>NUCLEOTIDE SEQUENCE [LARGE SCALE GENOMIC DNA]</scope>
</reference>
<evidence type="ECO:0000256" key="2">
    <source>
        <dbReference type="SAM" id="Coils"/>
    </source>
</evidence>
<keyword evidence="3" id="KW-0472">Membrane</keyword>
<feature type="transmembrane region" description="Helical" evidence="3">
    <location>
        <begin position="88"/>
        <end position="109"/>
    </location>
</feature>
<dbReference type="Pfam" id="PF05461">
    <property type="entry name" value="ApoL"/>
    <property type="match status" value="1"/>
</dbReference>
<dbReference type="PANTHER" id="PTHR14096:SF28">
    <property type="entry name" value="APOLIPOPROTEIN L, 1-RELATED"/>
    <property type="match status" value="1"/>
</dbReference>
<proteinExistence type="inferred from homology"/>
<dbReference type="Proteomes" id="UP000225706">
    <property type="component" value="Unassembled WGS sequence"/>
</dbReference>
<keyword evidence="2" id="KW-0175">Coiled coil</keyword>
<feature type="coiled-coil region" evidence="2">
    <location>
        <begin position="14"/>
        <end position="60"/>
    </location>
</feature>
<name>A0A2B4RUP1_STYPI</name>
<dbReference type="GO" id="GO:0005576">
    <property type="term" value="C:extracellular region"/>
    <property type="evidence" value="ECO:0007669"/>
    <property type="project" value="InterPro"/>
</dbReference>
<accession>A0A2B4RUP1</accession>
<dbReference type="InterPro" id="IPR008405">
    <property type="entry name" value="ApoL"/>
</dbReference>
<evidence type="ECO:0000256" key="3">
    <source>
        <dbReference type="SAM" id="Phobius"/>
    </source>
</evidence>
<sequence length="322" mass="34187">MRCSGFEIERHTRMADMLRVLENALEDIDDLTEDQSLQDIQIAEQLKQKTEDMFSKLKKAIESLHGAADKIEQVWRDSRVLRASGTSIAIFGSVFTIAGGIATIMSAGIASPLLFSGVAVGVAGASANVTGSIMEAVIKSKEVEKAKTDLKEAKEGIKDVKEIIEDCLKKEKLSWFLCIQKLAKDRKWNTPVLKVVVGLVQAAKVLSNRGQACAGAAVKALGEEAGKAGAGSAGKAGMEAAGKVGAGTADDVLNTGMKAGSKVAGQVIIGVSAVFLLWDVVNLSCTIDELWQNKGSDAAKDLIKKAKKLEDILNKLEQGEMV</sequence>
<keyword evidence="3" id="KW-0812">Transmembrane</keyword>
<keyword evidence="5" id="KW-1185">Reference proteome</keyword>
<dbReference type="PANTHER" id="PTHR14096">
    <property type="entry name" value="APOLIPOPROTEIN L"/>
    <property type="match status" value="1"/>
</dbReference>
<evidence type="ECO:0000313" key="5">
    <source>
        <dbReference type="Proteomes" id="UP000225706"/>
    </source>
</evidence>
<feature type="coiled-coil region" evidence="2">
    <location>
        <begin position="143"/>
        <end position="170"/>
    </location>
</feature>
<dbReference type="GO" id="GO:0016020">
    <property type="term" value="C:membrane"/>
    <property type="evidence" value="ECO:0007669"/>
    <property type="project" value="TreeGrafter"/>
</dbReference>
<protein>
    <submittedName>
        <fullName evidence="4">Apolipoprotein L3</fullName>
    </submittedName>
</protein>
<gene>
    <name evidence="4" type="primary">APOL3</name>
    <name evidence="4" type="ORF">AWC38_SpisGene15010</name>
</gene>
<keyword evidence="4" id="KW-0449">Lipoprotein</keyword>
<comment type="similarity">
    <text evidence="1">Belongs to the apolipoprotein L family.</text>
</comment>
<evidence type="ECO:0000313" key="4">
    <source>
        <dbReference type="EMBL" id="PFX20529.1"/>
    </source>
</evidence>
<dbReference type="EMBL" id="LSMT01000313">
    <property type="protein sequence ID" value="PFX20529.1"/>
    <property type="molecule type" value="Genomic_DNA"/>
</dbReference>
<dbReference type="AlphaFoldDB" id="A0A2B4RUP1"/>
<evidence type="ECO:0000256" key="1">
    <source>
        <dbReference type="ARBA" id="ARBA00010090"/>
    </source>
</evidence>
<comment type="caution">
    <text evidence="4">The sequence shown here is derived from an EMBL/GenBank/DDBJ whole genome shotgun (WGS) entry which is preliminary data.</text>
</comment>
<organism evidence="4 5">
    <name type="scientific">Stylophora pistillata</name>
    <name type="common">Smooth cauliflower coral</name>
    <dbReference type="NCBI Taxonomy" id="50429"/>
    <lineage>
        <taxon>Eukaryota</taxon>
        <taxon>Metazoa</taxon>
        <taxon>Cnidaria</taxon>
        <taxon>Anthozoa</taxon>
        <taxon>Hexacorallia</taxon>
        <taxon>Scleractinia</taxon>
        <taxon>Astrocoeniina</taxon>
        <taxon>Pocilloporidae</taxon>
        <taxon>Stylophora</taxon>
    </lineage>
</organism>
<dbReference type="OrthoDB" id="5983745at2759"/>
<dbReference type="GO" id="GO:0042157">
    <property type="term" value="P:lipoprotein metabolic process"/>
    <property type="evidence" value="ECO:0007669"/>
    <property type="project" value="InterPro"/>
</dbReference>
<dbReference type="GO" id="GO:0008289">
    <property type="term" value="F:lipid binding"/>
    <property type="evidence" value="ECO:0007669"/>
    <property type="project" value="InterPro"/>
</dbReference>
<keyword evidence="3" id="KW-1133">Transmembrane helix</keyword>
<dbReference type="GO" id="GO:0006869">
    <property type="term" value="P:lipid transport"/>
    <property type="evidence" value="ECO:0007669"/>
    <property type="project" value="InterPro"/>
</dbReference>